<gene>
    <name evidence="1" type="ORF">HPB48_003556</name>
</gene>
<dbReference type="OMA" id="HEIERGT"/>
<keyword evidence="2" id="KW-1185">Reference proteome</keyword>
<comment type="caution">
    <text evidence="1">The sequence shown here is derived from an EMBL/GenBank/DDBJ whole genome shotgun (WGS) entry which is preliminary data.</text>
</comment>
<proteinExistence type="predicted"/>
<reference evidence="1 2" key="1">
    <citation type="journal article" date="2020" name="Cell">
        <title>Large-Scale Comparative Analyses of Tick Genomes Elucidate Their Genetic Diversity and Vector Capacities.</title>
        <authorList>
            <consortium name="Tick Genome and Microbiome Consortium (TIGMIC)"/>
            <person name="Jia N."/>
            <person name="Wang J."/>
            <person name="Shi W."/>
            <person name="Du L."/>
            <person name="Sun Y."/>
            <person name="Zhan W."/>
            <person name="Jiang J.F."/>
            <person name="Wang Q."/>
            <person name="Zhang B."/>
            <person name="Ji P."/>
            <person name="Bell-Sakyi L."/>
            <person name="Cui X.M."/>
            <person name="Yuan T.T."/>
            <person name="Jiang B.G."/>
            <person name="Yang W.F."/>
            <person name="Lam T.T."/>
            <person name="Chang Q.C."/>
            <person name="Ding S.J."/>
            <person name="Wang X.J."/>
            <person name="Zhu J.G."/>
            <person name="Ruan X.D."/>
            <person name="Zhao L."/>
            <person name="Wei J.T."/>
            <person name="Ye R.Z."/>
            <person name="Que T.C."/>
            <person name="Du C.H."/>
            <person name="Zhou Y.H."/>
            <person name="Cheng J.X."/>
            <person name="Dai P.F."/>
            <person name="Guo W.B."/>
            <person name="Han X.H."/>
            <person name="Huang E.J."/>
            <person name="Li L.F."/>
            <person name="Wei W."/>
            <person name="Gao Y.C."/>
            <person name="Liu J.Z."/>
            <person name="Shao H.Z."/>
            <person name="Wang X."/>
            <person name="Wang C.C."/>
            <person name="Yang T.C."/>
            <person name="Huo Q.B."/>
            <person name="Li W."/>
            <person name="Chen H.Y."/>
            <person name="Chen S.E."/>
            <person name="Zhou L.G."/>
            <person name="Ni X.B."/>
            <person name="Tian J.H."/>
            <person name="Sheng Y."/>
            <person name="Liu T."/>
            <person name="Pan Y.S."/>
            <person name="Xia L.Y."/>
            <person name="Li J."/>
            <person name="Zhao F."/>
            <person name="Cao W.C."/>
        </authorList>
    </citation>
    <scope>NUCLEOTIDE SEQUENCE [LARGE SCALE GENOMIC DNA]</scope>
    <source>
        <strain evidence="1">HaeL-2018</strain>
    </source>
</reference>
<dbReference type="Proteomes" id="UP000821853">
    <property type="component" value="Chromosome 1"/>
</dbReference>
<name>A0A9J6FDD5_HAELO</name>
<dbReference type="AlphaFoldDB" id="A0A9J6FDD5"/>
<sequence length="169" mass="18715">MSSETDSRWRTAYNSRRRSQDHATIIICHSGIPLSKIKPTELLQAFAATARLTPSEITDSILQPRPQQNLIAVKTYRPSVQHKLLAIHSFLLASTEVLVTTYEAAPTDSCGDVIHGVPAETSSHELLSHLISTGAPIIKTRIMGSTEKGLITFEGSFVSRYVLYYQAKY</sequence>
<accession>A0A9J6FDD5</accession>
<protein>
    <submittedName>
        <fullName evidence="1">Uncharacterized protein</fullName>
    </submittedName>
</protein>
<organism evidence="1 2">
    <name type="scientific">Haemaphysalis longicornis</name>
    <name type="common">Bush tick</name>
    <dbReference type="NCBI Taxonomy" id="44386"/>
    <lineage>
        <taxon>Eukaryota</taxon>
        <taxon>Metazoa</taxon>
        <taxon>Ecdysozoa</taxon>
        <taxon>Arthropoda</taxon>
        <taxon>Chelicerata</taxon>
        <taxon>Arachnida</taxon>
        <taxon>Acari</taxon>
        <taxon>Parasitiformes</taxon>
        <taxon>Ixodida</taxon>
        <taxon>Ixodoidea</taxon>
        <taxon>Ixodidae</taxon>
        <taxon>Haemaphysalinae</taxon>
        <taxon>Haemaphysalis</taxon>
    </lineage>
</organism>
<dbReference type="VEuPathDB" id="VectorBase:HLOH_052460"/>
<dbReference type="OrthoDB" id="3039988at2759"/>
<evidence type="ECO:0000313" key="1">
    <source>
        <dbReference type="EMBL" id="KAH9360361.1"/>
    </source>
</evidence>
<evidence type="ECO:0000313" key="2">
    <source>
        <dbReference type="Proteomes" id="UP000821853"/>
    </source>
</evidence>
<dbReference type="EMBL" id="JABSTR010000001">
    <property type="protein sequence ID" value="KAH9360361.1"/>
    <property type="molecule type" value="Genomic_DNA"/>
</dbReference>